<proteinExistence type="predicted"/>
<feature type="transmembrane region" description="Helical" evidence="1">
    <location>
        <begin position="107"/>
        <end position="127"/>
    </location>
</feature>
<dbReference type="SMART" id="SM00267">
    <property type="entry name" value="GGDEF"/>
    <property type="match status" value="1"/>
</dbReference>
<dbReference type="Proteomes" id="UP000220768">
    <property type="component" value="Unassembled WGS sequence"/>
</dbReference>
<dbReference type="CDD" id="cd01949">
    <property type="entry name" value="GGDEF"/>
    <property type="match status" value="1"/>
</dbReference>
<keyword evidence="1" id="KW-1133">Transmembrane helix</keyword>
<evidence type="ECO:0000313" key="5">
    <source>
        <dbReference type="Proteomes" id="UP000220768"/>
    </source>
</evidence>
<accession>A0A2A6JB45</accession>
<dbReference type="InterPro" id="IPR043128">
    <property type="entry name" value="Rev_trsase/Diguanyl_cyclase"/>
</dbReference>
<dbReference type="Pfam" id="PF00563">
    <property type="entry name" value="EAL"/>
    <property type="match status" value="1"/>
</dbReference>
<dbReference type="PANTHER" id="PTHR44757:SF2">
    <property type="entry name" value="BIOFILM ARCHITECTURE MAINTENANCE PROTEIN MBAA"/>
    <property type="match status" value="1"/>
</dbReference>
<feature type="transmembrane region" description="Helical" evidence="1">
    <location>
        <begin position="133"/>
        <end position="151"/>
    </location>
</feature>
<name>A0A2A6JB45_9HYPH</name>
<dbReference type="InterPro" id="IPR052155">
    <property type="entry name" value="Biofilm_reg_signaling"/>
</dbReference>
<dbReference type="PROSITE" id="PS50883">
    <property type="entry name" value="EAL"/>
    <property type="match status" value="1"/>
</dbReference>
<dbReference type="SMART" id="SM00052">
    <property type="entry name" value="EAL"/>
    <property type="match status" value="1"/>
</dbReference>
<dbReference type="AlphaFoldDB" id="A0A2A6JB45"/>
<feature type="transmembrane region" description="Helical" evidence="1">
    <location>
        <begin position="156"/>
        <end position="174"/>
    </location>
</feature>
<dbReference type="SUPFAM" id="SSF141868">
    <property type="entry name" value="EAL domain-like"/>
    <property type="match status" value="1"/>
</dbReference>
<reference evidence="4 5" key="1">
    <citation type="submission" date="2017-09" db="EMBL/GenBank/DDBJ databases">
        <title>Comparative genomics of rhizobia isolated from Phaseolus vulgaris in China.</title>
        <authorList>
            <person name="Tong W."/>
        </authorList>
    </citation>
    <scope>NUCLEOTIDE SEQUENCE [LARGE SCALE GENOMIC DNA]</scope>
    <source>
        <strain evidence="4 5">C5</strain>
    </source>
</reference>
<dbReference type="PANTHER" id="PTHR44757">
    <property type="entry name" value="DIGUANYLATE CYCLASE DGCP"/>
    <property type="match status" value="1"/>
</dbReference>
<keyword evidence="1" id="KW-0812">Transmembrane</keyword>
<dbReference type="InterPro" id="IPR029787">
    <property type="entry name" value="Nucleotide_cyclase"/>
</dbReference>
<gene>
    <name evidence="4" type="ORF">CO666_16095</name>
</gene>
<dbReference type="SUPFAM" id="SSF55073">
    <property type="entry name" value="Nucleotide cyclase"/>
    <property type="match status" value="1"/>
</dbReference>
<evidence type="ECO:0000259" key="3">
    <source>
        <dbReference type="PROSITE" id="PS50887"/>
    </source>
</evidence>
<evidence type="ECO:0000259" key="2">
    <source>
        <dbReference type="PROSITE" id="PS50883"/>
    </source>
</evidence>
<dbReference type="Gene3D" id="3.20.20.450">
    <property type="entry name" value="EAL domain"/>
    <property type="match status" value="1"/>
</dbReference>
<keyword evidence="5" id="KW-1185">Reference proteome</keyword>
<dbReference type="InterPro" id="IPR035919">
    <property type="entry name" value="EAL_sf"/>
</dbReference>
<dbReference type="InterPro" id="IPR000160">
    <property type="entry name" value="GGDEF_dom"/>
</dbReference>
<sequence length="659" mass="72419">MTIQPIPLTSRLAKVRAFMSIPLDKPELLKAQYRAFSYQLPLMYVILLINTWVLAATHILVAPAWLAVYIPIVLTLVCAVRIISWSRSLRIAPTHEVAARALARTNRLASILAVAFTGWALLLFPYGDAYAKGHVAFYMAITVIGVIFCLMHLRPAAFTVAAVVNGAFFIFFALSGNAVFIAIAINTGLVSGTMLVILLIQYRDFTRLIEAKIKTEALSNENFRLANLDSLTELPNRRAFFSHLGESFADAETHGQSLAVGIIDLDGFKPVNDLYGHGTGDKLLHEVGQRLAGLCPANMHLARLGGDEFALIMPGPTSEAELLALGESLCTALRVPFVFAEAAVQISCSIGFAVYPEKATSAADLFERADYALYHGKRTKRGKAVLFSSDHDAEIRRDAKIEQVLQMANLQEELSVVFQPIVDVRLDETVGFEALARWTSPVLGNVPPAQFIPVAERAGFINRITRPLLEKALAVAANWPTGIRLSFNLSAQDLTSPEGLLHLISIIHASRFDPKRLELEITETAFAADFGQIQSAITALKALGCGISLDDFGIGYSSLSRLHALPLTKIKIDRSFVTDLHEKPASYKIVKSLLALGRDMGLDCVIEGVETREELAVLRELGGFLIQGYFYSRPMRESDIPAFLNLRPNVSRRHHAHLH</sequence>
<feature type="transmembrane region" description="Helical" evidence="1">
    <location>
        <begin position="40"/>
        <end position="60"/>
    </location>
</feature>
<evidence type="ECO:0000313" key="4">
    <source>
        <dbReference type="EMBL" id="PDT03094.1"/>
    </source>
</evidence>
<dbReference type="NCBIfam" id="TIGR00254">
    <property type="entry name" value="GGDEF"/>
    <property type="match status" value="1"/>
</dbReference>
<organism evidence="4 5">
    <name type="scientific">Rhizobium chutanense</name>
    <dbReference type="NCBI Taxonomy" id="2035448"/>
    <lineage>
        <taxon>Bacteria</taxon>
        <taxon>Pseudomonadati</taxon>
        <taxon>Pseudomonadota</taxon>
        <taxon>Alphaproteobacteria</taxon>
        <taxon>Hyphomicrobiales</taxon>
        <taxon>Rhizobiaceae</taxon>
        <taxon>Rhizobium/Agrobacterium group</taxon>
        <taxon>Rhizobium</taxon>
    </lineage>
</organism>
<feature type="transmembrane region" description="Helical" evidence="1">
    <location>
        <begin position="66"/>
        <end position="86"/>
    </location>
</feature>
<evidence type="ECO:0000256" key="1">
    <source>
        <dbReference type="SAM" id="Phobius"/>
    </source>
</evidence>
<dbReference type="Pfam" id="PF00990">
    <property type="entry name" value="GGDEF"/>
    <property type="match status" value="1"/>
</dbReference>
<dbReference type="PROSITE" id="PS50887">
    <property type="entry name" value="GGDEF"/>
    <property type="match status" value="1"/>
</dbReference>
<dbReference type="Gene3D" id="3.30.70.270">
    <property type="match status" value="1"/>
</dbReference>
<dbReference type="EMBL" id="NWSV01000009">
    <property type="protein sequence ID" value="PDT03094.1"/>
    <property type="molecule type" value="Genomic_DNA"/>
</dbReference>
<dbReference type="CDD" id="cd01948">
    <property type="entry name" value="EAL"/>
    <property type="match status" value="1"/>
</dbReference>
<protein>
    <submittedName>
        <fullName evidence="4">GGDEF-domain containing protein</fullName>
    </submittedName>
</protein>
<feature type="domain" description="GGDEF" evidence="3">
    <location>
        <begin position="256"/>
        <end position="389"/>
    </location>
</feature>
<dbReference type="InterPro" id="IPR001633">
    <property type="entry name" value="EAL_dom"/>
</dbReference>
<keyword evidence="1" id="KW-0472">Membrane</keyword>
<comment type="caution">
    <text evidence="4">The sequence shown here is derived from an EMBL/GenBank/DDBJ whole genome shotgun (WGS) entry which is preliminary data.</text>
</comment>
<feature type="domain" description="EAL" evidence="2">
    <location>
        <begin position="398"/>
        <end position="648"/>
    </location>
</feature>